<evidence type="ECO:0000256" key="7">
    <source>
        <dbReference type="ARBA" id="ARBA00023034"/>
    </source>
</evidence>
<keyword evidence="6" id="KW-1133">Transmembrane helix</keyword>
<evidence type="ECO:0000256" key="3">
    <source>
        <dbReference type="ARBA" id="ARBA00008961"/>
    </source>
</evidence>
<reference evidence="10" key="1">
    <citation type="journal article" date="2020" name="Nat. Commun.">
        <title>Large-scale genome sequencing of mycorrhizal fungi provides insights into the early evolution of symbiotic traits.</title>
        <authorList>
            <person name="Miyauchi S."/>
            <person name="Kiss E."/>
            <person name="Kuo A."/>
            <person name="Drula E."/>
            <person name="Kohler A."/>
            <person name="Sanchez-Garcia M."/>
            <person name="Morin E."/>
            <person name="Andreopoulos B."/>
            <person name="Barry K.W."/>
            <person name="Bonito G."/>
            <person name="Buee M."/>
            <person name="Carver A."/>
            <person name="Chen C."/>
            <person name="Cichocki N."/>
            <person name="Clum A."/>
            <person name="Culley D."/>
            <person name="Crous P.W."/>
            <person name="Fauchery L."/>
            <person name="Girlanda M."/>
            <person name="Hayes R.D."/>
            <person name="Keri Z."/>
            <person name="LaButti K."/>
            <person name="Lipzen A."/>
            <person name="Lombard V."/>
            <person name="Magnuson J."/>
            <person name="Maillard F."/>
            <person name="Murat C."/>
            <person name="Nolan M."/>
            <person name="Ohm R.A."/>
            <person name="Pangilinan J."/>
            <person name="Pereira M.F."/>
            <person name="Perotto S."/>
            <person name="Peter M."/>
            <person name="Pfister S."/>
            <person name="Riley R."/>
            <person name="Sitrit Y."/>
            <person name="Stielow J.B."/>
            <person name="Szollosi G."/>
            <person name="Zifcakova L."/>
            <person name="Stursova M."/>
            <person name="Spatafora J.W."/>
            <person name="Tedersoo L."/>
            <person name="Vaario L.M."/>
            <person name="Yamada A."/>
            <person name="Yan M."/>
            <person name="Wang P."/>
            <person name="Xu J."/>
            <person name="Bruns T."/>
            <person name="Baldrian P."/>
            <person name="Vilgalys R."/>
            <person name="Dunand C."/>
            <person name="Henrissat B."/>
            <person name="Grigoriev I.V."/>
            <person name="Hibbett D."/>
            <person name="Nagy L.G."/>
            <person name="Martin F.M."/>
        </authorList>
    </citation>
    <scope>NUCLEOTIDE SEQUENCE</scope>
    <source>
        <strain evidence="10">UP504</strain>
    </source>
</reference>
<keyword evidence="8" id="KW-0472">Membrane</keyword>
<evidence type="ECO:0000256" key="8">
    <source>
        <dbReference type="ARBA" id="ARBA00023136"/>
    </source>
</evidence>
<evidence type="ECO:0000256" key="1">
    <source>
        <dbReference type="ARBA" id="ARBA00002154"/>
    </source>
</evidence>
<gene>
    <name evidence="10" type="ORF">BS47DRAFT_420237</name>
</gene>
<keyword evidence="4" id="KW-0812">Transmembrane</keyword>
<dbReference type="InterPro" id="IPR051523">
    <property type="entry name" value="KISH_domain"/>
</dbReference>
<evidence type="ECO:0000313" key="11">
    <source>
        <dbReference type="Proteomes" id="UP000886523"/>
    </source>
</evidence>
<comment type="caution">
    <text evidence="10">The sequence shown here is derived from an EMBL/GenBank/DDBJ whole genome shotgun (WGS) entry which is preliminary data.</text>
</comment>
<comment type="subcellular location">
    <subcellularLocation>
        <location evidence="2">Golgi apparatus membrane</location>
        <topology evidence="2">Single-pass type I membrane protein</topology>
    </subcellularLocation>
</comment>
<feature type="chain" id="PRO_5040260725" description="Protein kish" evidence="9">
    <location>
        <begin position="25"/>
        <end position="111"/>
    </location>
</feature>
<evidence type="ECO:0008006" key="12">
    <source>
        <dbReference type="Google" id="ProtNLM"/>
    </source>
</evidence>
<sequence>MSALFNFQSLLFVLLLTICACTCARAVARSIVDRNKDGFLGVFWKCARIEIFTLCSVGLCCDGCQPCHIACGSGRRLSSLFIHLGWQQRRQPLGPWLVPYAQSKFRASCAQ</sequence>
<comment type="similarity">
    <text evidence="3">Belongs to the KISH family.</text>
</comment>
<organism evidence="10 11">
    <name type="scientific">Hydnum rufescens UP504</name>
    <dbReference type="NCBI Taxonomy" id="1448309"/>
    <lineage>
        <taxon>Eukaryota</taxon>
        <taxon>Fungi</taxon>
        <taxon>Dikarya</taxon>
        <taxon>Basidiomycota</taxon>
        <taxon>Agaricomycotina</taxon>
        <taxon>Agaricomycetes</taxon>
        <taxon>Cantharellales</taxon>
        <taxon>Hydnaceae</taxon>
        <taxon>Hydnum</taxon>
    </lineage>
</organism>
<dbReference type="GO" id="GO:0000139">
    <property type="term" value="C:Golgi membrane"/>
    <property type="evidence" value="ECO:0007669"/>
    <property type="project" value="UniProtKB-SubCell"/>
</dbReference>
<evidence type="ECO:0000256" key="9">
    <source>
        <dbReference type="SAM" id="SignalP"/>
    </source>
</evidence>
<dbReference type="Pfam" id="PF06842">
    <property type="entry name" value="DUF1242"/>
    <property type="match status" value="1"/>
</dbReference>
<dbReference type="OrthoDB" id="10034655at2759"/>
<evidence type="ECO:0000256" key="2">
    <source>
        <dbReference type="ARBA" id="ARBA00004614"/>
    </source>
</evidence>
<dbReference type="InterPro" id="IPR009653">
    <property type="entry name" value="Ksh1"/>
</dbReference>
<feature type="signal peptide" evidence="9">
    <location>
        <begin position="1"/>
        <end position="24"/>
    </location>
</feature>
<dbReference type="PANTHER" id="PTHR13229">
    <property type="entry name" value="PROTEIN KISH-A"/>
    <property type="match status" value="1"/>
</dbReference>
<name>A0A9P6DWY6_9AGAM</name>
<proteinExistence type="inferred from homology"/>
<keyword evidence="11" id="KW-1185">Reference proteome</keyword>
<evidence type="ECO:0000256" key="4">
    <source>
        <dbReference type="ARBA" id="ARBA00022692"/>
    </source>
</evidence>
<evidence type="ECO:0000256" key="6">
    <source>
        <dbReference type="ARBA" id="ARBA00022989"/>
    </source>
</evidence>
<dbReference type="Proteomes" id="UP000886523">
    <property type="component" value="Unassembled WGS sequence"/>
</dbReference>
<dbReference type="AlphaFoldDB" id="A0A9P6DWY6"/>
<evidence type="ECO:0000256" key="5">
    <source>
        <dbReference type="ARBA" id="ARBA00022729"/>
    </source>
</evidence>
<keyword evidence="7" id="KW-0333">Golgi apparatus</keyword>
<keyword evidence="5 9" id="KW-0732">Signal</keyword>
<dbReference type="EMBL" id="MU128928">
    <property type="protein sequence ID" value="KAF9517941.1"/>
    <property type="molecule type" value="Genomic_DNA"/>
</dbReference>
<evidence type="ECO:0000313" key="10">
    <source>
        <dbReference type="EMBL" id="KAF9517941.1"/>
    </source>
</evidence>
<protein>
    <recommendedName>
        <fullName evidence="12">Protein kish</fullName>
    </recommendedName>
</protein>
<accession>A0A9P6DWY6</accession>
<comment type="function">
    <text evidence="1">Involved in the early part of the secretory pathway.</text>
</comment>